<evidence type="ECO:0000256" key="1">
    <source>
        <dbReference type="ARBA" id="ARBA00004479"/>
    </source>
</evidence>
<dbReference type="GO" id="GO:0005886">
    <property type="term" value="C:plasma membrane"/>
    <property type="evidence" value="ECO:0007669"/>
    <property type="project" value="TreeGrafter"/>
</dbReference>
<dbReference type="InterPro" id="IPR003598">
    <property type="entry name" value="Ig_sub2"/>
</dbReference>
<dbReference type="Pfam" id="PF13927">
    <property type="entry name" value="Ig_3"/>
    <property type="match status" value="4"/>
</dbReference>
<dbReference type="PANTHER" id="PTHR11640">
    <property type="entry name" value="NEPHRIN"/>
    <property type="match status" value="1"/>
</dbReference>
<feature type="region of interest" description="Disordered" evidence="6">
    <location>
        <begin position="342"/>
        <end position="362"/>
    </location>
</feature>
<evidence type="ECO:0000256" key="6">
    <source>
        <dbReference type="SAM" id="MobiDB-lite"/>
    </source>
</evidence>
<feature type="signal peptide" evidence="7">
    <location>
        <begin position="1"/>
        <end position="21"/>
    </location>
</feature>
<dbReference type="SUPFAM" id="SSF48726">
    <property type="entry name" value="Immunoglobulin"/>
    <property type="match status" value="6"/>
</dbReference>
<dbReference type="EMBL" id="VIIS01001374">
    <property type="protein sequence ID" value="KAF0299313.1"/>
    <property type="molecule type" value="Genomic_DNA"/>
</dbReference>
<dbReference type="GO" id="GO:0098609">
    <property type="term" value="P:cell-cell adhesion"/>
    <property type="evidence" value="ECO:0007669"/>
    <property type="project" value="TreeGrafter"/>
</dbReference>
<dbReference type="PANTHER" id="PTHR11640:SF136">
    <property type="entry name" value="NEPHRIN"/>
    <property type="match status" value="1"/>
</dbReference>
<dbReference type="PROSITE" id="PS50835">
    <property type="entry name" value="IG_LIKE"/>
    <property type="match status" value="6"/>
</dbReference>
<dbReference type="InterPro" id="IPR036179">
    <property type="entry name" value="Ig-like_dom_sf"/>
</dbReference>
<keyword evidence="5" id="KW-0393">Immunoglobulin domain</keyword>
<accession>A0A6A4W084</accession>
<feature type="domain" description="Ig-like" evidence="8">
    <location>
        <begin position="536"/>
        <end position="594"/>
    </location>
</feature>
<evidence type="ECO:0000256" key="5">
    <source>
        <dbReference type="ARBA" id="ARBA00023319"/>
    </source>
</evidence>
<keyword evidence="10" id="KW-1185">Reference proteome</keyword>
<dbReference type="Pfam" id="PF08205">
    <property type="entry name" value="C2-set_2"/>
    <property type="match status" value="1"/>
</dbReference>
<feature type="chain" id="PRO_5025504497" evidence="7">
    <location>
        <begin position="22"/>
        <end position="594"/>
    </location>
</feature>
<feature type="domain" description="Ig-like" evidence="8">
    <location>
        <begin position="441"/>
        <end position="528"/>
    </location>
</feature>
<feature type="domain" description="Ig-like" evidence="8">
    <location>
        <begin position="138"/>
        <end position="235"/>
    </location>
</feature>
<evidence type="ECO:0000313" key="10">
    <source>
        <dbReference type="Proteomes" id="UP000440578"/>
    </source>
</evidence>
<feature type="region of interest" description="Disordered" evidence="6">
    <location>
        <begin position="174"/>
        <end position="203"/>
    </location>
</feature>
<keyword evidence="4" id="KW-0325">Glycoprotein</keyword>
<dbReference type="InterPro" id="IPR003599">
    <property type="entry name" value="Ig_sub"/>
</dbReference>
<evidence type="ECO:0000256" key="3">
    <source>
        <dbReference type="ARBA" id="ARBA00023157"/>
    </source>
</evidence>
<dbReference type="SMART" id="SM00409">
    <property type="entry name" value="IG"/>
    <property type="match status" value="5"/>
</dbReference>
<dbReference type="InterPro" id="IPR013783">
    <property type="entry name" value="Ig-like_fold"/>
</dbReference>
<evidence type="ECO:0000256" key="7">
    <source>
        <dbReference type="SAM" id="SignalP"/>
    </source>
</evidence>
<comment type="subcellular location">
    <subcellularLocation>
        <location evidence="1">Membrane</location>
        <topology evidence="1">Single-pass type I membrane protein</topology>
    </subcellularLocation>
</comment>
<feature type="domain" description="Ig-like" evidence="8">
    <location>
        <begin position="243"/>
        <end position="332"/>
    </location>
</feature>
<keyword evidence="7" id="KW-0732">Signal</keyword>
<gene>
    <name evidence="9" type="primary">NPHS1_4</name>
    <name evidence="9" type="ORF">FJT64_027908</name>
</gene>
<keyword evidence="3" id="KW-1015">Disulfide bond</keyword>
<keyword evidence="2" id="KW-0472">Membrane</keyword>
<dbReference type="SMART" id="SM00408">
    <property type="entry name" value="IGc2"/>
    <property type="match status" value="5"/>
</dbReference>
<reference evidence="9 10" key="1">
    <citation type="submission" date="2019-07" db="EMBL/GenBank/DDBJ databases">
        <title>Draft genome assembly of a fouling barnacle, Amphibalanus amphitrite (Darwin, 1854): The first reference genome for Thecostraca.</title>
        <authorList>
            <person name="Kim W."/>
        </authorList>
    </citation>
    <scope>NUCLEOTIDE SEQUENCE [LARGE SCALE GENOMIC DNA]</scope>
    <source>
        <strain evidence="9">SNU_AA5</strain>
        <tissue evidence="9">Soma without cirri and trophi</tissue>
    </source>
</reference>
<evidence type="ECO:0000256" key="2">
    <source>
        <dbReference type="ARBA" id="ARBA00023136"/>
    </source>
</evidence>
<dbReference type="OrthoDB" id="10028801at2759"/>
<evidence type="ECO:0000256" key="4">
    <source>
        <dbReference type="ARBA" id="ARBA00023180"/>
    </source>
</evidence>
<dbReference type="GO" id="GO:0005911">
    <property type="term" value="C:cell-cell junction"/>
    <property type="evidence" value="ECO:0007669"/>
    <property type="project" value="TreeGrafter"/>
</dbReference>
<feature type="domain" description="Ig-like" evidence="8">
    <location>
        <begin position="18"/>
        <end position="121"/>
    </location>
</feature>
<dbReference type="GO" id="GO:0050839">
    <property type="term" value="F:cell adhesion molecule binding"/>
    <property type="evidence" value="ECO:0007669"/>
    <property type="project" value="TreeGrafter"/>
</dbReference>
<dbReference type="AlphaFoldDB" id="A0A6A4W084"/>
<evidence type="ECO:0000313" key="9">
    <source>
        <dbReference type="EMBL" id="KAF0299313.1"/>
    </source>
</evidence>
<protein>
    <submittedName>
        <fullName evidence="9">Nephrin</fullName>
    </submittedName>
</protein>
<dbReference type="Gene3D" id="2.60.40.10">
    <property type="entry name" value="Immunoglobulins"/>
    <property type="match status" value="6"/>
</dbReference>
<evidence type="ECO:0000259" key="8">
    <source>
        <dbReference type="PROSITE" id="PS50835"/>
    </source>
</evidence>
<name>A0A6A4W084_AMPAM</name>
<dbReference type="InterPro" id="IPR007110">
    <property type="entry name" value="Ig-like_dom"/>
</dbReference>
<sequence>MTAAILMVLAISSSVITPALSQQQRFRVRPSDASVIEGESVTLRCEVDHQVGQLQWTKEGFAMGYERDLPGFPRYRVIGDAEAGVNDLRIVNVTLDDDALFQCQVSPNGGQEAIRAAAYVTVLLKPVSISVTSEARSPRPEVFEIRTGNEIKLTCDVKEAKPAATVQWQRNGVDIQPDQEVSFSDPDRPERNDTSSTITLEPTHLDDGAGYSCLAIHPAVPAGQQASFNTTVTLSVLYAPSPPEITGYDEGEIVRMDEEKTLTCISRNGNPLAELVWFKNGEPITYQYRTIRNRAISEYTFKAAASDLDAVYRCEASSFVHPEPMVTSVRMNVQFGPESVEVEGTEEAKRGEDIQMSCKTSSSNPPANITWVLNGRTVINTTQAIEPHDEGGWVSQSNLTATIPMNMREDMVVSCYALNPSLGINEVGTIKVTVLYPPKKPRILGYVPGTYLTSGQSVSLSCLAQGGNPSASLTWYKGSDEKNSKTKVEDDVARSVLSFAVDYRDNEAVYRCDSSNPVLESPDSTNVTLLVYYPPPGLKLKVKQKKLKAGRRAVIICESRPSNPAANLTWWRNSELVTDGVSNVTSKPAGDHGG</sequence>
<proteinExistence type="predicted"/>
<organism evidence="9 10">
    <name type="scientific">Amphibalanus amphitrite</name>
    <name type="common">Striped barnacle</name>
    <name type="synonym">Balanus amphitrite</name>
    <dbReference type="NCBI Taxonomy" id="1232801"/>
    <lineage>
        <taxon>Eukaryota</taxon>
        <taxon>Metazoa</taxon>
        <taxon>Ecdysozoa</taxon>
        <taxon>Arthropoda</taxon>
        <taxon>Crustacea</taxon>
        <taxon>Multicrustacea</taxon>
        <taxon>Cirripedia</taxon>
        <taxon>Thoracica</taxon>
        <taxon>Thoracicalcarea</taxon>
        <taxon>Balanomorpha</taxon>
        <taxon>Balanoidea</taxon>
        <taxon>Balanidae</taxon>
        <taxon>Amphibalaninae</taxon>
        <taxon>Amphibalanus</taxon>
    </lineage>
</organism>
<dbReference type="InterPro" id="IPR051275">
    <property type="entry name" value="Cell_adhesion_signaling"/>
</dbReference>
<feature type="domain" description="Ig-like" evidence="8">
    <location>
        <begin position="337"/>
        <end position="431"/>
    </location>
</feature>
<comment type="caution">
    <text evidence="9">The sequence shown here is derived from an EMBL/GenBank/DDBJ whole genome shotgun (WGS) entry which is preliminary data.</text>
</comment>
<dbReference type="InterPro" id="IPR013162">
    <property type="entry name" value="CD80_C2-set"/>
</dbReference>
<dbReference type="Proteomes" id="UP000440578">
    <property type="component" value="Unassembled WGS sequence"/>
</dbReference>